<gene>
    <name evidence="1" type="ORF">H8S18_07990</name>
</gene>
<reference evidence="1 2" key="1">
    <citation type="submission" date="2020-08" db="EMBL/GenBank/DDBJ databases">
        <title>Genome public.</title>
        <authorList>
            <person name="Liu C."/>
            <person name="Sun Q."/>
        </authorList>
    </citation>
    <scope>NUCLEOTIDE SEQUENCE [LARGE SCALE GENOMIC DNA]</scope>
    <source>
        <strain evidence="1 2">NSJ-35</strain>
    </source>
</reference>
<keyword evidence="2" id="KW-1185">Reference proteome</keyword>
<dbReference type="Proteomes" id="UP000606889">
    <property type="component" value="Unassembled WGS sequence"/>
</dbReference>
<comment type="caution">
    <text evidence="1">The sequence shown here is derived from an EMBL/GenBank/DDBJ whole genome shotgun (WGS) entry which is preliminary data.</text>
</comment>
<protein>
    <recommendedName>
        <fullName evidence="3">Peptidase C39-like domain-containing protein</fullName>
    </recommendedName>
</protein>
<evidence type="ECO:0000313" key="1">
    <source>
        <dbReference type="EMBL" id="MBC5648274.1"/>
    </source>
</evidence>
<accession>A0ABR7EGL4</accession>
<proteinExistence type="predicted"/>
<dbReference type="EMBL" id="JACOON010000004">
    <property type="protein sequence ID" value="MBC5648274.1"/>
    <property type="molecule type" value="Genomic_DNA"/>
</dbReference>
<sequence length="64" mass="7123">MGAHYVAVEKNPESGGIIVYDYVDSTGKRNTEPQPYDSVHDYIAEQNNGMLIAAYGLSKKEEEE</sequence>
<name>A0ABR7EGL4_9FIRM</name>
<evidence type="ECO:0000313" key="2">
    <source>
        <dbReference type="Proteomes" id="UP000606889"/>
    </source>
</evidence>
<dbReference type="RefSeq" id="WP_186857788.1">
    <property type="nucleotide sequence ID" value="NZ_JACOON010000004.1"/>
</dbReference>
<evidence type="ECO:0008006" key="3">
    <source>
        <dbReference type="Google" id="ProtNLM"/>
    </source>
</evidence>
<organism evidence="1 2">
    <name type="scientific">Christensenella tenuis</name>
    <dbReference type="NCBI Taxonomy" id="2763033"/>
    <lineage>
        <taxon>Bacteria</taxon>
        <taxon>Bacillati</taxon>
        <taxon>Bacillota</taxon>
        <taxon>Clostridia</taxon>
        <taxon>Christensenellales</taxon>
        <taxon>Christensenellaceae</taxon>
        <taxon>Christensenella</taxon>
    </lineage>
</organism>